<reference key="2">
    <citation type="submission" date="2011-05" db="EMBL/GenBank/DDBJ databases">
        <title>The Genome Sequence of Magnaporthe oryzae 70-15.</title>
        <authorList>
            <consortium name="The Broad Institute Genome Sequencing Platform"/>
            <person name="Ma L.-J."/>
            <person name="Dead R."/>
            <person name="Young S.K."/>
            <person name="Zeng Q."/>
            <person name="Gargeya S."/>
            <person name="Fitzgerald M."/>
            <person name="Haas B."/>
            <person name="Abouelleil A."/>
            <person name="Alvarado L."/>
            <person name="Arachchi H.M."/>
            <person name="Berlin A."/>
            <person name="Brown A."/>
            <person name="Chapman S.B."/>
            <person name="Chen Z."/>
            <person name="Dunbar C."/>
            <person name="Freedman E."/>
            <person name="Gearin G."/>
            <person name="Gellesch M."/>
            <person name="Goldberg J."/>
            <person name="Griggs A."/>
            <person name="Gujja S."/>
            <person name="Heiman D."/>
            <person name="Howarth C."/>
            <person name="Larson L."/>
            <person name="Lui A."/>
            <person name="MacDonald P.J.P."/>
            <person name="Mehta T."/>
            <person name="Montmayeur A."/>
            <person name="Murphy C."/>
            <person name="Neiman D."/>
            <person name="Pearson M."/>
            <person name="Priest M."/>
            <person name="Roberts A."/>
            <person name="Saif S."/>
            <person name="Shea T."/>
            <person name="Shenoy N."/>
            <person name="Sisk P."/>
            <person name="Stolte C."/>
            <person name="Sykes S."/>
            <person name="Yandava C."/>
            <person name="Wortman J."/>
            <person name="Nusbaum C."/>
            <person name="Birren B."/>
        </authorList>
    </citation>
    <scope>NUCLEOTIDE SEQUENCE</scope>
    <source>
        <strain>70-15</strain>
    </source>
</reference>
<dbReference type="EMBL" id="CM001232">
    <property type="protein sequence ID" value="EHA53876.1"/>
    <property type="molecule type" value="Genomic_DNA"/>
</dbReference>
<dbReference type="HOGENOM" id="CLU_3032841_0_0_1"/>
<dbReference type="AlphaFoldDB" id="G4MTD0"/>
<dbReference type="Proteomes" id="UP000009058">
    <property type="component" value="Chromosome 2"/>
</dbReference>
<reference evidence="1 2" key="1">
    <citation type="journal article" date="2005" name="Nature">
        <title>The genome sequence of the rice blast fungus Magnaporthe grisea.</title>
        <authorList>
            <person name="Dean R.A."/>
            <person name="Talbot N.J."/>
            <person name="Ebbole D.J."/>
            <person name="Farman M.L."/>
            <person name="Mitchell T.K."/>
            <person name="Orbach M.J."/>
            <person name="Thon M."/>
            <person name="Kulkarni R."/>
            <person name="Xu J.R."/>
            <person name="Pan H."/>
            <person name="Read N.D."/>
            <person name="Lee Y.H."/>
            <person name="Carbone I."/>
            <person name="Brown D."/>
            <person name="Oh Y.Y."/>
            <person name="Donofrio N."/>
            <person name="Jeong J.S."/>
            <person name="Soanes D.M."/>
            <person name="Djonovic S."/>
            <person name="Kolomiets E."/>
            <person name="Rehmeyer C."/>
            <person name="Li W."/>
            <person name="Harding M."/>
            <person name="Kim S."/>
            <person name="Lebrun M.H."/>
            <person name="Bohnert H."/>
            <person name="Coughlan S."/>
            <person name="Butler J."/>
            <person name="Calvo S."/>
            <person name="Ma L.J."/>
            <person name="Nicol R."/>
            <person name="Purcell S."/>
            <person name="Nusbaum C."/>
            <person name="Galagan J.E."/>
            <person name="Birren B.W."/>
        </authorList>
    </citation>
    <scope>NUCLEOTIDE SEQUENCE [LARGE SCALE GENOMIC DNA]</scope>
    <source>
        <strain evidence="2">70-15 / ATCC MYA-4617 / FGSC 8958</strain>
    </source>
</reference>
<protein>
    <submittedName>
        <fullName evidence="1">Uncharacterized protein</fullName>
    </submittedName>
</protein>
<proteinExistence type="predicted"/>
<dbReference type="RefSeq" id="XP_003713683.1">
    <property type="nucleotide sequence ID" value="XM_003713635.1"/>
</dbReference>
<evidence type="ECO:0000313" key="2">
    <source>
        <dbReference type="Proteomes" id="UP000009058"/>
    </source>
</evidence>
<sequence>MDGWSSRAAFAREGVEALLRQIANAVMIFVADLKNLSFHLNVVVLVDTRQRVLDS</sequence>
<evidence type="ECO:0000313" key="1">
    <source>
        <dbReference type="EMBL" id="EHA53876.1"/>
    </source>
</evidence>
<name>G4MTD0_PYRO7</name>
<dbReference type="GeneID" id="12987177"/>
<gene>
    <name evidence="1" type="ORF">MGG_15561</name>
</gene>
<keyword evidence="2" id="KW-1185">Reference proteome</keyword>
<accession>G4MTD0</accession>
<dbReference type="InParanoid" id="G4MTD0"/>
<organism evidence="1 2">
    <name type="scientific">Pyricularia oryzae (strain 70-15 / ATCC MYA-4617 / FGSC 8958)</name>
    <name type="common">Rice blast fungus</name>
    <name type="synonym">Magnaporthe oryzae</name>
    <dbReference type="NCBI Taxonomy" id="242507"/>
    <lineage>
        <taxon>Eukaryota</taxon>
        <taxon>Fungi</taxon>
        <taxon>Dikarya</taxon>
        <taxon>Ascomycota</taxon>
        <taxon>Pezizomycotina</taxon>
        <taxon>Sordariomycetes</taxon>
        <taxon>Sordariomycetidae</taxon>
        <taxon>Magnaporthales</taxon>
        <taxon>Pyriculariaceae</taxon>
        <taxon>Pyricularia</taxon>
    </lineage>
</organism>
<dbReference type="VEuPathDB" id="FungiDB:MGG_15561"/>
<dbReference type="KEGG" id="mgr:MGG_15561"/>